<dbReference type="PANTHER" id="PTHR46470">
    <property type="entry name" value="N-ACYLNEURAMINATE-9-PHOSPHATASE"/>
    <property type="match status" value="1"/>
</dbReference>
<dbReference type="SFLD" id="SFLDS00003">
    <property type="entry name" value="Haloacid_Dehalogenase"/>
    <property type="match status" value="1"/>
</dbReference>
<dbReference type="InterPro" id="IPR041492">
    <property type="entry name" value="HAD_2"/>
</dbReference>
<dbReference type="Pfam" id="PF13419">
    <property type="entry name" value="HAD_2"/>
    <property type="match status" value="1"/>
</dbReference>
<dbReference type="SFLD" id="SFLDG01129">
    <property type="entry name" value="C1.5:_HAD__Beta-PGM__Phosphata"/>
    <property type="match status" value="1"/>
</dbReference>
<reference evidence="5 6" key="1">
    <citation type="submission" date="2017-03" db="EMBL/GenBank/DDBJ databases">
        <title>Genome sequence of Clostridium oryzae DSM 28571.</title>
        <authorList>
            <person name="Poehlein A."/>
            <person name="Daniel R."/>
        </authorList>
    </citation>
    <scope>NUCLEOTIDE SEQUENCE [LARGE SCALE GENOMIC DNA]</scope>
    <source>
        <strain evidence="5 6">DSM 28571</strain>
    </source>
</reference>
<dbReference type="GO" id="GO:0046872">
    <property type="term" value="F:metal ion binding"/>
    <property type="evidence" value="ECO:0007669"/>
    <property type="project" value="UniProtKB-KW"/>
</dbReference>
<sequence>MIKLIAFDLDDTLYDESTFVIGGFKAVSKYIAAKYHLNEEQLLDSCMEVLNTKGRGKIFDELCKKYNLQEDIAYLIKVYRNNEEPLKLFSDAEEVLESLKKSNYKTAIVTDGMAFVQRNKIKALKLEQLVDYIVVTDEHGAENWKPSSYAFKLLLSKFDLMGSEAVYVGDNPKKDFIGARAAGFKTIRIIREIGVHRNLFLDREHEADINMKNLTEIEHYLKGESL</sequence>
<dbReference type="GO" id="GO:0018784">
    <property type="term" value="F:(S)-2-haloacid dehalogenase activity"/>
    <property type="evidence" value="ECO:0007669"/>
    <property type="project" value="UniProtKB-EC"/>
</dbReference>
<gene>
    <name evidence="5" type="primary">hdl IVa</name>
    <name evidence="5" type="ORF">CLORY_25950</name>
</gene>
<comment type="caution">
    <text evidence="5">The sequence shown here is derived from an EMBL/GenBank/DDBJ whole genome shotgun (WGS) entry which is preliminary data.</text>
</comment>
<evidence type="ECO:0000256" key="2">
    <source>
        <dbReference type="ARBA" id="ARBA00022723"/>
    </source>
</evidence>
<dbReference type="InterPro" id="IPR051400">
    <property type="entry name" value="HAD-like_hydrolase"/>
</dbReference>
<keyword evidence="4" id="KW-0460">Magnesium</keyword>
<dbReference type="OrthoDB" id="9794086at2"/>
<protein>
    <submittedName>
        <fullName evidence="5">(S)-2-haloacid dehalogenase 4A</fullName>
        <ecNumber evidence="5">3.8.1.2</ecNumber>
    </submittedName>
</protein>
<accession>A0A1V4ILH9</accession>
<dbReference type="InterPro" id="IPR006439">
    <property type="entry name" value="HAD-SF_hydro_IA"/>
</dbReference>
<dbReference type="EMBL" id="MZGV01000027">
    <property type="protein sequence ID" value="OPJ60888.1"/>
    <property type="molecule type" value="Genomic_DNA"/>
</dbReference>
<keyword evidence="3 5" id="KW-0378">Hydrolase</keyword>
<proteinExistence type="predicted"/>
<dbReference type="PRINTS" id="PR00413">
    <property type="entry name" value="HADHALOGNASE"/>
</dbReference>
<evidence type="ECO:0000256" key="3">
    <source>
        <dbReference type="ARBA" id="ARBA00022801"/>
    </source>
</evidence>
<dbReference type="Gene3D" id="3.40.50.1000">
    <property type="entry name" value="HAD superfamily/HAD-like"/>
    <property type="match status" value="1"/>
</dbReference>
<dbReference type="InterPro" id="IPR023214">
    <property type="entry name" value="HAD_sf"/>
</dbReference>
<organism evidence="5 6">
    <name type="scientific">Clostridium oryzae</name>
    <dbReference type="NCBI Taxonomy" id="1450648"/>
    <lineage>
        <taxon>Bacteria</taxon>
        <taxon>Bacillati</taxon>
        <taxon>Bacillota</taxon>
        <taxon>Clostridia</taxon>
        <taxon>Eubacteriales</taxon>
        <taxon>Clostridiaceae</taxon>
        <taxon>Clostridium</taxon>
    </lineage>
</organism>
<evidence type="ECO:0000313" key="6">
    <source>
        <dbReference type="Proteomes" id="UP000190080"/>
    </source>
</evidence>
<keyword evidence="6" id="KW-1185">Reference proteome</keyword>
<dbReference type="Gene3D" id="1.10.150.520">
    <property type="match status" value="1"/>
</dbReference>
<dbReference type="EC" id="3.8.1.2" evidence="5"/>
<evidence type="ECO:0000313" key="5">
    <source>
        <dbReference type="EMBL" id="OPJ60888.1"/>
    </source>
</evidence>
<dbReference type="RefSeq" id="WP_079425102.1">
    <property type="nucleotide sequence ID" value="NZ_MZGV01000027.1"/>
</dbReference>
<name>A0A1V4ILH9_9CLOT</name>
<dbReference type="GO" id="GO:0044281">
    <property type="term" value="P:small molecule metabolic process"/>
    <property type="evidence" value="ECO:0007669"/>
    <property type="project" value="UniProtKB-ARBA"/>
</dbReference>
<keyword evidence="2" id="KW-0479">Metal-binding</keyword>
<evidence type="ECO:0000256" key="1">
    <source>
        <dbReference type="ARBA" id="ARBA00001946"/>
    </source>
</evidence>
<dbReference type="NCBIfam" id="TIGR01549">
    <property type="entry name" value="HAD-SF-IA-v1"/>
    <property type="match status" value="1"/>
</dbReference>
<dbReference type="STRING" id="1450648.CLORY_25950"/>
<comment type="cofactor">
    <cofactor evidence="1">
        <name>Mg(2+)</name>
        <dbReference type="ChEBI" id="CHEBI:18420"/>
    </cofactor>
</comment>
<dbReference type="SUPFAM" id="SSF56784">
    <property type="entry name" value="HAD-like"/>
    <property type="match status" value="1"/>
</dbReference>
<evidence type="ECO:0000256" key="4">
    <source>
        <dbReference type="ARBA" id="ARBA00022842"/>
    </source>
</evidence>
<dbReference type="Proteomes" id="UP000190080">
    <property type="component" value="Unassembled WGS sequence"/>
</dbReference>
<dbReference type="AlphaFoldDB" id="A0A1V4ILH9"/>
<dbReference type="GO" id="GO:0016791">
    <property type="term" value="F:phosphatase activity"/>
    <property type="evidence" value="ECO:0007669"/>
    <property type="project" value="TreeGrafter"/>
</dbReference>
<dbReference type="InterPro" id="IPR036412">
    <property type="entry name" value="HAD-like_sf"/>
</dbReference>
<dbReference type="PANTHER" id="PTHR46470:SF2">
    <property type="entry name" value="GLYCERALDEHYDE 3-PHOSPHATE PHOSPHATASE"/>
    <property type="match status" value="1"/>
</dbReference>